<dbReference type="Proteomes" id="UP000297626">
    <property type="component" value="Unassembled WGS sequence"/>
</dbReference>
<keyword evidence="4 10" id="KW-0436">Ligase</keyword>
<evidence type="ECO:0000256" key="8">
    <source>
        <dbReference type="ARBA" id="ARBA00022840"/>
    </source>
</evidence>
<keyword evidence="7 10" id="KW-0862">Zinc</keyword>
<protein>
    <recommendedName>
        <fullName evidence="10">L-cysteine:1D-myo-inositol 2-amino-2-deoxy-alpha-D-glucopyranoside ligase</fullName>
        <shortName evidence="10">L-Cys:GlcN-Ins ligase</shortName>
        <ecNumber evidence="10">6.3.1.13</ecNumber>
    </recommendedName>
    <alternativeName>
        <fullName evidence="10">Mycothiol ligase</fullName>
        <shortName evidence="10">MSH ligase</shortName>
    </alternativeName>
</protein>
<keyword evidence="6 10" id="KW-0547">Nucleotide-binding</keyword>
<keyword evidence="13" id="KW-1185">Reference proteome</keyword>
<dbReference type="GO" id="GO:0004817">
    <property type="term" value="F:cysteine-tRNA ligase activity"/>
    <property type="evidence" value="ECO:0007669"/>
    <property type="project" value="TreeGrafter"/>
</dbReference>
<dbReference type="GO" id="GO:0010125">
    <property type="term" value="P:mycothiol biosynthetic process"/>
    <property type="evidence" value="ECO:0007669"/>
    <property type="project" value="UniProtKB-UniRule"/>
</dbReference>
<dbReference type="HAMAP" id="MF_01697">
    <property type="entry name" value="MshC"/>
    <property type="match status" value="1"/>
</dbReference>
<feature type="binding site" evidence="10">
    <location>
        <position position="241"/>
    </location>
    <ligand>
        <name>L-cysteinyl-5'-AMP</name>
        <dbReference type="ChEBI" id="CHEBI:144924"/>
    </ligand>
</feature>
<feature type="binding site" evidence="10">
    <location>
        <begin position="263"/>
        <end position="265"/>
    </location>
    <ligand>
        <name>L-cysteinyl-5'-AMP</name>
        <dbReference type="ChEBI" id="CHEBI:144924"/>
    </ligand>
</feature>
<feature type="binding site" evidence="10">
    <location>
        <position position="43"/>
    </location>
    <ligand>
        <name>Zn(2+)</name>
        <dbReference type="ChEBI" id="CHEBI:29105"/>
    </ligand>
</feature>
<dbReference type="GO" id="GO:0005829">
    <property type="term" value="C:cytosol"/>
    <property type="evidence" value="ECO:0007669"/>
    <property type="project" value="TreeGrafter"/>
</dbReference>
<sequence>MRAWERPEIVSVPGESGAPWLHDTKTDSLVLAQPLASARLYVCGITPYDATHIGHANTYLAFDTLQRVWIDAGYRVHYAQNVTDIDDPLLERATATGVHWRDLAESQVELFRTDMEALGIIPPNDFVAVTEVIDEVAAAVALLQEAGLAYPVQTDDAIGGADGTIAVDLYFDIRAAEASTGWALGDESNLDPDSMLRLFSERGGDPDRAGKRDRLDPLLWRAARFGEPAWESPVGAGRPGWHIECSVIALKELGTDFTVQGGGSDLIFPHHDMSAGHAEALSGHPLAGVYSHTGMVAYQGEKMSKSLGNLVLVSGLRAQGVDPRAIRLALLARHYRTDWEWTDALLEEAVARLSVWSAAFGAAALSTAESAANGGTPGSAASLVESLRLALRHDLNTPEALKLVDDAAAGPLDDVSLVHRAIGALLGVAL</sequence>
<dbReference type="Pfam" id="PF01406">
    <property type="entry name" value="tRNA-synt_1e"/>
    <property type="match status" value="1"/>
</dbReference>
<feature type="short sequence motif" description="'ERGGDP' region" evidence="10">
    <location>
        <begin position="201"/>
        <end position="206"/>
    </location>
</feature>
<keyword evidence="5 10" id="KW-0479">Metal-binding</keyword>
<feature type="binding site" evidence="10">
    <location>
        <position position="270"/>
    </location>
    <ligand>
        <name>Zn(2+)</name>
        <dbReference type="ChEBI" id="CHEBI:29105"/>
    </ligand>
</feature>
<dbReference type="PRINTS" id="PR00983">
    <property type="entry name" value="TRNASYNTHCYS"/>
</dbReference>
<dbReference type="Gene3D" id="1.20.120.640">
    <property type="entry name" value="Anticodon-binding domain of a subclass of class I aminoacyl-tRNA synthetases"/>
    <property type="match status" value="1"/>
</dbReference>
<feature type="binding site" evidence="10">
    <location>
        <position position="58"/>
    </location>
    <ligand>
        <name>L-cysteinyl-5'-AMP</name>
        <dbReference type="ChEBI" id="CHEBI:144924"/>
    </ligand>
</feature>
<dbReference type="InterPro" id="IPR014729">
    <property type="entry name" value="Rossmann-like_a/b/a_fold"/>
</dbReference>
<dbReference type="AlphaFoldDB" id="A0A4R9BR17"/>
<organism evidence="12 13">
    <name type="scientific">Cryobacterium serini</name>
    <dbReference type="NCBI Taxonomy" id="1259201"/>
    <lineage>
        <taxon>Bacteria</taxon>
        <taxon>Bacillati</taxon>
        <taxon>Actinomycetota</taxon>
        <taxon>Actinomycetes</taxon>
        <taxon>Micrococcales</taxon>
        <taxon>Microbacteriaceae</taxon>
        <taxon>Cryobacterium</taxon>
    </lineage>
</organism>
<proteinExistence type="inferred from homology"/>
<dbReference type="GO" id="GO:0035446">
    <property type="term" value="F:cysteine-glucosaminylinositol ligase activity"/>
    <property type="evidence" value="ECO:0007669"/>
    <property type="project" value="UniProtKB-UniRule"/>
</dbReference>
<dbReference type="PANTHER" id="PTHR10890">
    <property type="entry name" value="CYSTEINYL-TRNA SYNTHETASE"/>
    <property type="match status" value="1"/>
</dbReference>
<evidence type="ECO:0000256" key="9">
    <source>
        <dbReference type="ARBA" id="ARBA00048350"/>
    </source>
</evidence>
<comment type="similarity">
    <text evidence="2 10">Belongs to the class-I aminoacyl-tRNA synthetase family. MshC subfamily.</text>
</comment>
<feature type="binding site" evidence="10">
    <location>
        <position position="245"/>
    </location>
    <ligand>
        <name>Zn(2+)</name>
        <dbReference type="ChEBI" id="CHEBI:29105"/>
    </ligand>
</feature>
<comment type="catalytic activity">
    <reaction evidence="9 10">
        <text>1D-myo-inositol 2-amino-2-deoxy-alpha-D-glucopyranoside + L-cysteine + ATP = 1D-myo-inositol 2-(L-cysteinylamino)-2-deoxy-alpha-D-glucopyranoside + AMP + diphosphate + H(+)</text>
        <dbReference type="Rhea" id="RHEA:26176"/>
        <dbReference type="ChEBI" id="CHEBI:15378"/>
        <dbReference type="ChEBI" id="CHEBI:30616"/>
        <dbReference type="ChEBI" id="CHEBI:33019"/>
        <dbReference type="ChEBI" id="CHEBI:35235"/>
        <dbReference type="ChEBI" id="CHEBI:58886"/>
        <dbReference type="ChEBI" id="CHEBI:58887"/>
        <dbReference type="ChEBI" id="CHEBI:456215"/>
        <dbReference type="EC" id="6.3.1.13"/>
    </reaction>
</comment>
<feature type="short sequence motif" description="'KMSKS' region" evidence="10">
    <location>
        <begin position="302"/>
        <end position="306"/>
    </location>
</feature>
<evidence type="ECO:0000256" key="4">
    <source>
        <dbReference type="ARBA" id="ARBA00022598"/>
    </source>
</evidence>
<comment type="cofactor">
    <cofactor evidence="10">
        <name>Zn(2+)</name>
        <dbReference type="ChEBI" id="CHEBI:29105"/>
    </cofactor>
    <text evidence="10">Binds 1 zinc ion per subunit.</text>
</comment>
<dbReference type="InterPro" id="IPR017812">
    <property type="entry name" value="Mycothiol_ligase_MshC"/>
</dbReference>
<feature type="binding site" evidence="10">
    <location>
        <begin position="81"/>
        <end position="83"/>
    </location>
    <ligand>
        <name>L-cysteinyl-5'-AMP</name>
        <dbReference type="ChEBI" id="CHEBI:144924"/>
    </ligand>
</feature>
<dbReference type="InterPro" id="IPR024909">
    <property type="entry name" value="Cys-tRNA/MSH_ligase"/>
</dbReference>
<dbReference type="GO" id="GO:0006423">
    <property type="term" value="P:cysteinyl-tRNA aminoacylation"/>
    <property type="evidence" value="ECO:0007669"/>
    <property type="project" value="TreeGrafter"/>
</dbReference>
<accession>A0A4R9BR17</accession>
<evidence type="ECO:0000256" key="5">
    <source>
        <dbReference type="ARBA" id="ARBA00022723"/>
    </source>
</evidence>
<dbReference type="GO" id="GO:0008270">
    <property type="term" value="F:zinc ion binding"/>
    <property type="evidence" value="ECO:0007669"/>
    <property type="project" value="UniProtKB-UniRule"/>
</dbReference>
<dbReference type="Gene3D" id="3.40.50.620">
    <property type="entry name" value="HUPs"/>
    <property type="match status" value="1"/>
</dbReference>
<evidence type="ECO:0000256" key="6">
    <source>
        <dbReference type="ARBA" id="ARBA00022741"/>
    </source>
</evidence>
<comment type="function">
    <text evidence="1 10">Catalyzes the ATP-dependent condensation of GlcN-Ins and L-cysteine to form L-Cys-GlcN-Ins.</text>
</comment>
<dbReference type="PANTHER" id="PTHR10890:SF3">
    <property type="entry name" value="CYSTEINE--TRNA LIGASE, CYTOPLASMIC"/>
    <property type="match status" value="1"/>
</dbReference>
<evidence type="ECO:0000256" key="1">
    <source>
        <dbReference type="ARBA" id="ARBA00003679"/>
    </source>
</evidence>
<feature type="short sequence motif" description="'HIGH' region" evidence="10">
    <location>
        <begin position="45"/>
        <end position="55"/>
    </location>
</feature>
<feature type="domain" description="tRNA synthetases class I catalytic" evidence="11">
    <location>
        <begin position="38"/>
        <end position="350"/>
    </location>
</feature>
<name>A0A4R9BR17_9MICO</name>
<evidence type="ECO:0000313" key="13">
    <source>
        <dbReference type="Proteomes" id="UP000297626"/>
    </source>
</evidence>
<dbReference type="NCBIfam" id="TIGR03447">
    <property type="entry name" value="mycothiol_MshC"/>
    <property type="match status" value="1"/>
</dbReference>
<evidence type="ECO:0000256" key="10">
    <source>
        <dbReference type="HAMAP-Rule" id="MF_01697"/>
    </source>
</evidence>
<evidence type="ECO:0000256" key="7">
    <source>
        <dbReference type="ARBA" id="ARBA00022833"/>
    </source>
</evidence>
<dbReference type="EC" id="6.3.1.13" evidence="10"/>
<evidence type="ECO:0000256" key="3">
    <source>
        <dbReference type="ARBA" id="ARBA00011245"/>
    </source>
</evidence>
<feature type="binding site" evidence="10">
    <location>
        <position position="296"/>
    </location>
    <ligand>
        <name>L-cysteinyl-5'-AMP</name>
        <dbReference type="ChEBI" id="CHEBI:144924"/>
    </ligand>
</feature>
<comment type="subunit">
    <text evidence="3 10">Monomer.</text>
</comment>
<evidence type="ECO:0000313" key="12">
    <source>
        <dbReference type="EMBL" id="TFD89197.1"/>
    </source>
</evidence>
<keyword evidence="8 10" id="KW-0067">ATP-binding</keyword>
<gene>
    <name evidence="10" type="primary">mshC</name>
    <name evidence="12" type="ORF">E3T51_07785</name>
</gene>
<comment type="caution">
    <text evidence="12">The sequence shown here is derived from an EMBL/GenBank/DDBJ whole genome shotgun (WGS) entry which is preliminary data.</text>
</comment>
<feature type="binding site" evidence="10">
    <location>
        <begin position="43"/>
        <end position="46"/>
    </location>
    <ligand>
        <name>L-cysteinyl-5'-AMP</name>
        <dbReference type="ChEBI" id="CHEBI:144924"/>
    </ligand>
</feature>
<dbReference type="GO" id="GO:0005524">
    <property type="term" value="F:ATP binding"/>
    <property type="evidence" value="ECO:0007669"/>
    <property type="project" value="UniProtKB-KW"/>
</dbReference>
<reference evidence="12 13" key="1">
    <citation type="submission" date="2019-03" db="EMBL/GenBank/DDBJ databases">
        <title>Genomics of glacier-inhabiting Cryobacterium strains.</title>
        <authorList>
            <person name="Liu Q."/>
            <person name="Xin Y.-H."/>
        </authorList>
    </citation>
    <scope>NUCLEOTIDE SEQUENCE [LARGE SCALE GENOMIC DNA]</scope>
    <source>
        <strain evidence="12 13">Sr54</strain>
    </source>
</reference>
<dbReference type="SUPFAM" id="SSF52374">
    <property type="entry name" value="Nucleotidylyl transferase"/>
    <property type="match status" value="1"/>
</dbReference>
<dbReference type="InterPro" id="IPR032678">
    <property type="entry name" value="tRNA-synt_1_cat_dom"/>
</dbReference>
<evidence type="ECO:0000259" key="11">
    <source>
        <dbReference type="Pfam" id="PF01406"/>
    </source>
</evidence>
<dbReference type="RefSeq" id="WP_134529282.1">
    <property type="nucleotide sequence ID" value="NZ_SOHN01000009.1"/>
</dbReference>
<dbReference type="EMBL" id="SOHN01000009">
    <property type="protein sequence ID" value="TFD89197.1"/>
    <property type="molecule type" value="Genomic_DNA"/>
</dbReference>
<evidence type="ECO:0000256" key="2">
    <source>
        <dbReference type="ARBA" id="ARBA00007723"/>
    </source>
</evidence>